<dbReference type="PANTHER" id="PTHR11138:SF5">
    <property type="entry name" value="METHIONYL-TRNA FORMYLTRANSFERASE, MITOCHONDRIAL"/>
    <property type="match status" value="1"/>
</dbReference>
<keyword evidence="3 5" id="KW-0808">Transferase</keyword>
<organism evidence="8 9">
    <name type="scientific">Dolosigranulum pigrum</name>
    <dbReference type="NCBI Taxonomy" id="29394"/>
    <lineage>
        <taxon>Bacteria</taxon>
        <taxon>Bacillati</taxon>
        <taxon>Bacillota</taxon>
        <taxon>Bacilli</taxon>
        <taxon>Lactobacillales</taxon>
        <taxon>Carnobacteriaceae</taxon>
        <taxon>Dolosigranulum</taxon>
    </lineage>
</organism>
<dbReference type="GO" id="GO:0005829">
    <property type="term" value="C:cytosol"/>
    <property type="evidence" value="ECO:0007669"/>
    <property type="project" value="TreeGrafter"/>
</dbReference>
<name>A0A328KNB9_9LACT</name>
<dbReference type="Pfam" id="PF02911">
    <property type="entry name" value="Formyl_trans_C"/>
    <property type="match status" value="1"/>
</dbReference>
<dbReference type="Pfam" id="PF00551">
    <property type="entry name" value="Formyl_trans_N"/>
    <property type="match status" value="1"/>
</dbReference>
<dbReference type="FunFam" id="3.40.50.12230:FF:000001">
    <property type="entry name" value="Methionyl-tRNA formyltransferase"/>
    <property type="match status" value="1"/>
</dbReference>
<reference evidence="8 9" key="1">
    <citation type="submission" date="2017-03" db="EMBL/GenBank/DDBJ databases">
        <title>wgs assembly of Dolosigranulum pigrum KPL CDC strains.</title>
        <authorList>
            <person name="Brugger S.D."/>
            <person name="Pettigrew M."/>
            <person name="Kong Y."/>
            <person name="Lemon K.P."/>
        </authorList>
    </citation>
    <scope>NUCLEOTIDE SEQUENCE [LARGE SCALE GENOMIC DNA]</scope>
    <source>
        <strain evidence="8 9">KPL1931_CDC4294-98</strain>
    </source>
</reference>
<dbReference type="InterPro" id="IPR005794">
    <property type="entry name" value="Fmt"/>
</dbReference>
<evidence type="ECO:0000313" key="8">
    <source>
        <dbReference type="EMBL" id="RAN64199.1"/>
    </source>
</evidence>
<evidence type="ECO:0000259" key="6">
    <source>
        <dbReference type="Pfam" id="PF00551"/>
    </source>
</evidence>
<dbReference type="GO" id="GO:0004479">
    <property type="term" value="F:methionyl-tRNA formyltransferase activity"/>
    <property type="evidence" value="ECO:0007669"/>
    <property type="project" value="UniProtKB-UniRule"/>
</dbReference>
<keyword evidence="4 5" id="KW-0648">Protein biosynthesis</keyword>
<sequence>MKKIIFMGTPQFSVPILEALCEQTGIEVQCVVTQPDRKVGRKRVLTAPPVKQCAERFGINVLQPETIRGSEELDIMKELAPDLIITAAFGQFLPKELLDLPTYGAINIHASLLPKYRGAAPIHYAIKNGDEKTGVTIMYMTPKMDAGDMLAKREMTIQDQHDTGDLFEALSLLGRDLLIDTLPKLFNDELTPVPQDESQVTYAPMISSEEEEIDWTESARAIYNKVRAFRPFPSTHTFFQGERFKLWEVAEVAGNTAASPGEIIHVSPDELHVAAGDGNGIALIRVQPAGKSKMSITSYLQGATIEEGMQFEQVNC</sequence>
<dbReference type="InterPro" id="IPR011034">
    <property type="entry name" value="Formyl_transferase-like_C_sf"/>
</dbReference>
<dbReference type="SUPFAM" id="SSF50486">
    <property type="entry name" value="FMT C-terminal domain-like"/>
    <property type="match status" value="1"/>
</dbReference>
<evidence type="ECO:0000256" key="3">
    <source>
        <dbReference type="ARBA" id="ARBA00022679"/>
    </source>
</evidence>
<comment type="catalytic activity">
    <reaction evidence="5">
        <text>L-methionyl-tRNA(fMet) + (6R)-10-formyltetrahydrofolate = N-formyl-L-methionyl-tRNA(fMet) + (6S)-5,6,7,8-tetrahydrofolate + H(+)</text>
        <dbReference type="Rhea" id="RHEA:24380"/>
        <dbReference type="Rhea" id="RHEA-COMP:9952"/>
        <dbReference type="Rhea" id="RHEA-COMP:9953"/>
        <dbReference type="ChEBI" id="CHEBI:15378"/>
        <dbReference type="ChEBI" id="CHEBI:57453"/>
        <dbReference type="ChEBI" id="CHEBI:78530"/>
        <dbReference type="ChEBI" id="CHEBI:78844"/>
        <dbReference type="ChEBI" id="CHEBI:195366"/>
        <dbReference type="EC" id="2.1.2.9"/>
    </reaction>
</comment>
<feature type="domain" description="Formyl transferase C-terminal" evidence="7">
    <location>
        <begin position="206"/>
        <end position="303"/>
    </location>
</feature>
<dbReference type="EMBL" id="NAQV01000008">
    <property type="protein sequence ID" value="RAN64199.1"/>
    <property type="molecule type" value="Genomic_DNA"/>
</dbReference>
<evidence type="ECO:0000259" key="7">
    <source>
        <dbReference type="Pfam" id="PF02911"/>
    </source>
</evidence>
<evidence type="ECO:0000256" key="5">
    <source>
        <dbReference type="HAMAP-Rule" id="MF_00182"/>
    </source>
</evidence>
<comment type="similarity">
    <text evidence="1 5">Belongs to the Fmt family.</text>
</comment>
<comment type="function">
    <text evidence="5">Attaches a formyl group to the free amino group of methionyl-tRNA(fMet). The formyl group appears to play a dual role in the initiator identity of N-formylmethionyl-tRNA by promoting its recognition by IF2 and preventing the misappropriation of this tRNA by the elongation apparatus.</text>
</comment>
<dbReference type="PANTHER" id="PTHR11138">
    <property type="entry name" value="METHIONYL-TRNA FORMYLTRANSFERASE"/>
    <property type="match status" value="1"/>
</dbReference>
<dbReference type="CDD" id="cd08646">
    <property type="entry name" value="FMT_core_Met-tRNA-FMT_N"/>
    <property type="match status" value="1"/>
</dbReference>
<dbReference type="Gene3D" id="3.40.50.12230">
    <property type="match status" value="1"/>
</dbReference>
<dbReference type="EC" id="2.1.2.9" evidence="2 5"/>
<dbReference type="Proteomes" id="UP000249099">
    <property type="component" value="Unassembled WGS sequence"/>
</dbReference>
<dbReference type="SUPFAM" id="SSF53328">
    <property type="entry name" value="Formyltransferase"/>
    <property type="match status" value="1"/>
</dbReference>
<gene>
    <name evidence="5" type="primary">fmt</name>
    <name evidence="8" type="ORF">B8A44_02775</name>
</gene>
<accession>A0A328KNB9</accession>
<dbReference type="NCBIfam" id="TIGR00460">
    <property type="entry name" value="fmt"/>
    <property type="match status" value="1"/>
</dbReference>
<protein>
    <recommendedName>
        <fullName evidence="2 5">Methionyl-tRNA formyltransferase</fullName>
        <ecNumber evidence="2 5">2.1.2.9</ecNumber>
    </recommendedName>
</protein>
<comment type="caution">
    <text evidence="8">The sequence shown here is derived from an EMBL/GenBank/DDBJ whole genome shotgun (WGS) entry which is preliminary data.</text>
</comment>
<dbReference type="InterPro" id="IPR005793">
    <property type="entry name" value="Formyl_trans_C"/>
</dbReference>
<feature type="binding site" evidence="5">
    <location>
        <begin position="111"/>
        <end position="114"/>
    </location>
    <ligand>
        <name>(6S)-5,6,7,8-tetrahydrofolate</name>
        <dbReference type="ChEBI" id="CHEBI:57453"/>
    </ligand>
</feature>
<evidence type="ECO:0000256" key="2">
    <source>
        <dbReference type="ARBA" id="ARBA00012261"/>
    </source>
</evidence>
<dbReference type="HAMAP" id="MF_00182">
    <property type="entry name" value="Formyl_trans"/>
    <property type="match status" value="1"/>
</dbReference>
<proteinExistence type="inferred from homology"/>
<evidence type="ECO:0000256" key="1">
    <source>
        <dbReference type="ARBA" id="ARBA00010699"/>
    </source>
</evidence>
<dbReference type="InterPro" id="IPR044135">
    <property type="entry name" value="Met-tRNA-FMT_C"/>
</dbReference>
<dbReference type="InterPro" id="IPR041711">
    <property type="entry name" value="Met-tRNA-FMT_N"/>
</dbReference>
<dbReference type="CDD" id="cd08704">
    <property type="entry name" value="Met_tRNA_FMT_C"/>
    <property type="match status" value="1"/>
</dbReference>
<dbReference type="InterPro" id="IPR002376">
    <property type="entry name" value="Formyl_transf_N"/>
</dbReference>
<evidence type="ECO:0000313" key="9">
    <source>
        <dbReference type="Proteomes" id="UP000249099"/>
    </source>
</evidence>
<feature type="domain" description="Formyl transferase N-terminal" evidence="6">
    <location>
        <begin position="2"/>
        <end position="180"/>
    </location>
</feature>
<evidence type="ECO:0000256" key="4">
    <source>
        <dbReference type="ARBA" id="ARBA00022917"/>
    </source>
</evidence>
<dbReference type="InterPro" id="IPR036477">
    <property type="entry name" value="Formyl_transf_N_sf"/>
</dbReference>
<dbReference type="RefSeq" id="WP_112789871.1">
    <property type="nucleotide sequence ID" value="NZ_CALFGV010000019.1"/>
</dbReference>
<dbReference type="AlphaFoldDB" id="A0A328KNB9"/>